<keyword evidence="3 10" id="KW-0963">Cytoplasm</keyword>
<reference evidence="14" key="1">
    <citation type="journal article" date="2020" name="Nat. Genet.">
        <title>Genomic diversifications of five Gossypium allopolyploid species and their impact on cotton improvement.</title>
        <authorList>
            <person name="Chen Z.J."/>
            <person name="Sreedasyam A."/>
            <person name="Ando A."/>
            <person name="Song Q."/>
            <person name="De Santiago L.M."/>
            <person name="Hulse-Kemp A.M."/>
            <person name="Ding M."/>
            <person name="Ye W."/>
            <person name="Kirkbride R.C."/>
            <person name="Jenkins J."/>
            <person name="Plott C."/>
            <person name="Lovell J."/>
            <person name="Lin Y.M."/>
            <person name="Vaughn R."/>
            <person name="Liu B."/>
            <person name="Simpson S."/>
            <person name="Scheffler B.E."/>
            <person name="Wen L."/>
            <person name="Saski C.A."/>
            <person name="Grover C.E."/>
            <person name="Hu G."/>
            <person name="Conover J.L."/>
            <person name="Carlson J.W."/>
            <person name="Shu S."/>
            <person name="Boston L.B."/>
            <person name="Williams M."/>
            <person name="Peterson D.G."/>
            <person name="McGee K."/>
            <person name="Jones D.C."/>
            <person name="Wendel J.F."/>
            <person name="Stelly D.M."/>
            <person name="Grimwood J."/>
            <person name="Schmutz J."/>
        </authorList>
    </citation>
    <scope>NUCLEOTIDE SEQUENCE [LARGE SCALE GENOMIC DNA]</scope>
    <source>
        <strain evidence="14">cv. 3-79</strain>
    </source>
</reference>
<evidence type="ECO:0000256" key="1">
    <source>
        <dbReference type="ARBA" id="ARBA00004514"/>
    </source>
</evidence>
<dbReference type="GO" id="GO:0006020">
    <property type="term" value="P:inositol metabolic process"/>
    <property type="evidence" value="ECO:0007669"/>
    <property type="project" value="TreeGrafter"/>
</dbReference>
<comment type="similarity">
    <text evidence="2 10">Belongs to the histidine acid phosphatase family. VIP1 subfamily.</text>
</comment>
<dbReference type="InterPro" id="IPR000560">
    <property type="entry name" value="His_Pase_clade-2"/>
</dbReference>
<keyword evidence="6 10" id="KW-0418">Kinase</keyword>
<comment type="catalytic activity">
    <reaction evidence="9">
        <text>1D-myo-inositol hexakisphosphate + ATP = 1-diphospho-1D-myo-inositol 2,3,4,5,6-pentakisphosphate + ADP</text>
        <dbReference type="Rhea" id="RHEA:37459"/>
        <dbReference type="ChEBI" id="CHEBI:30616"/>
        <dbReference type="ChEBI" id="CHEBI:58130"/>
        <dbReference type="ChEBI" id="CHEBI:74946"/>
        <dbReference type="ChEBI" id="CHEBI:456216"/>
        <dbReference type="EC" id="2.7.4.24"/>
    </reaction>
    <physiologicalReaction direction="left-to-right" evidence="9">
        <dbReference type="Rhea" id="RHEA:37460"/>
    </physiologicalReaction>
</comment>
<comment type="catalytic activity">
    <reaction evidence="8">
        <text>5-diphospho-1D-myo-inositol 1,2,3,4,6-pentakisphosphate + ATP + H(+) = 1,5-bis(diphospho)-1D-myo-inositol 2,3,4,6-tetrakisphosphate + ADP</text>
        <dbReference type="Rhea" id="RHEA:10276"/>
        <dbReference type="ChEBI" id="CHEBI:15378"/>
        <dbReference type="ChEBI" id="CHEBI:30616"/>
        <dbReference type="ChEBI" id="CHEBI:58628"/>
        <dbReference type="ChEBI" id="CHEBI:77983"/>
        <dbReference type="ChEBI" id="CHEBI:456216"/>
        <dbReference type="EC" id="2.7.4.24"/>
    </reaction>
    <physiologicalReaction direction="left-to-right" evidence="8">
        <dbReference type="Rhea" id="RHEA:10277"/>
    </physiologicalReaction>
</comment>
<comment type="function">
    <text evidence="10">Bifunctional inositol kinase that acts in concert with the IP6K kinases to synthesize the diphosphate group-containing inositol pyrophosphates diphosphoinositol pentakisphosphate, PP-InsP5, and bis-diphosphoinositol tetrakisphosphate, (PP)2-InsP4. PP-InsP5 and (PP)2-InsP4, also respectively called InsP7 and InsP8, may regulate a variety of cellular processes, including apoptosis, vesicle trafficking, cytoskeletal dynamics, and exocytosis. Phosphorylates inositol hexakisphosphate (InsP6).</text>
</comment>
<dbReference type="Proteomes" id="UP000327439">
    <property type="component" value="Chromosome D04"/>
</dbReference>
<evidence type="ECO:0000256" key="11">
    <source>
        <dbReference type="SAM" id="MobiDB-lite"/>
    </source>
</evidence>
<dbReference type="Pfam" id="PF00328">
    <property type="entry name" value="His_Phos_2"/>
    <property type="match status" value="1"/>
</dbReference>
<feature type="region of interest" description="Disordered" evidence="11">
    <location>
        <begin position="776"/>
        <end position="801"/>
    </location>
</feature>
<evidence type="ECO:0000256" key="5">
    <source>
        <dbReference type="ARBA" id="ARBA00022741"/>
    </source>
</evidence>
<dbReference type="InterPro" id="IPR037446">
    <property type="entry name" value="His_Pase_VIP1"/>
</dbReference>
<evidence type="ECO:0000259" key="12">
    <source>
        <dbReference type="Pfam" id="PF18086"/>
    </source>
</evidence>
<dbReference type="GO" id="GO:0033857">
    <property type="term" value="F:5-diphosphoinositol pentakisphosphate 1-kinase activity"/>
    <property type="evidence" value="ECO:0007669"/>
    <property type="project" value="TreeGrafter"/>
</dbReference>
<keyword evidence="4 10" id="KW-0808">Transferase</keyword>
<evidence type="ECO:0000313" key="13">
    <source>
        <dbReference type="EMBL" id="KAB2034004.1"/>
    </source>
</evidence>
<dbReference type="Gene3D" id="3.30.470.20">
    <property type="entry name" value="ATP-grasp fold, B domain"/>
    <property type="match status" value="2"/>
</dbReference>
<dbReference type="PANTHER" id="PTHR12750">
    <property type="entry name" value="DIPHOSPHOINOSITOL PENTAKISPHOSPHATE KINASE"/>
    <property type="match status" value="1"/>
</dbReference>
<comment type="subcellular location">
    <subcellularLocation>
        <location evidence="1 10">Cytoplasm</location>
        <location evidence="1 10">Cytosol</location>
    </subcellularLocation>
</comment>
<evidence type="ECO:0000256" key="3">
    <source>
        <dbReference type="ARBA" id="ARBA00022490"/>
    </source>
</evidence>
<evidence type="ECO:0000256" key="7">
    <source>
        <dbReference type="ARBA" id="ARBA00022840"/>
    </source>
</evidence>
<dbReference type="GO" id="GO:0052723">
    <property type="term" value="F:inositol hexakisphosphate 1-kinase activity"/>
    <property type="evidence" value="ECO:0007669"/>
    <property type="project" value="RHEA"/>
</dbReference>
<gene>
    <name evidence="13" type="ORF">ES319_D04G055400v1</name>
</gene>
<evidence type="ECO:0000256" key="10">
    <source>
        <dbReference type="RuleBase" id="RU365032"/>
    </source>
</evidence>
<keyword evidence="14" id="KW-1185">Reference proteome</keyword>
<evidence type="ECO:0000256" key="8">
    <source>
        <dbReference type="ARBA" id="ARBA00033696"/>
    </source>
</evidence>
<evidence type="ECO:0000256" key="4">
    <source>
        <dbReference type="ARBA" id="ARBA00022679"/>
    </source>
</evidence>
<dbReference type="GO" id="GO:0005524">
    <property type="term" value="F:ATP binding"/>
    <property type="evidence" value="ECO:0007669"/>
    <property type="project" value="UniProtKB-KW"/>
</dbReference>
<dbReference type="Pfam" id="PF18086">
    <property type="entry name" value="PPIP5K2_N"/>
    <property type="match status" value="1"/>
</dbReference>
<dbReference type="InterPro" id="IPR029033">
    <property type="entry name" value="His_PPase_superfam"/>
</dbReference>
<dbReference type="PROSITE" id="PS00616">
    <property type="entry name" value="HIS_ACID_PHOSPHAT_1"/>
    <property type="match status" value="1"/>
</dbReference>
<name>A0A5J5RUM8_GOSBA</name>
<dbReference type="SUPFAM" id="SSF53254">
    <property type="entry name" value="Phosphoglycerate mutase-like"/>
    <property type="match status" value="1"/>
</dbReference>
<dbReference type="OrthoDB" id="18042at2759"/>
<keyword evidence="7 10" id="KW-0067">ATP-binding</keyword>
<dbReference type="CDD" id="cd07061">
    <property type="entry name" value="HP_HAP_like"/>
    <property type="match status" value="1"/>
</dbReference>
<sequence>MVGAGDGRGYKKIIVGVCVMEKKAFSAPMRQILDRIKAFGEFEILHFGDRVILEDPIESWPICDCLIAFYSSGFPLKKAEEYAALRKPFLVNELEPQHLLHDRRKVYERLEMFGISVPRYALVNREETYQELDYFIEDEDYVEVHGNRFWKPFVEKPVDGDDHSIMIYYPSSAGGGMKELFRKVGNRSSEFHPEVRRVRREGSYIYEEFMPTGGTDVKVCGFDLLRSEGRSYACDVNGWSFVKNSHKYYDDAACVLRKMFLDAKAPHLSSVIPPTLPWKVNEPVQPSERLTRQGSGVIGSSGQSEELRCVIVVIRHGDRTPKQKVKLKVTEENLLNLMLKYNGGRPRSETKLKSAVELQDLLDATRMLVPRPGVGSDNEAEDLEHAEKLRQVKAVLEEGGHFSGIYRKVQLKPLKWVKVQKSNGEGEEERPVEALMVLKYGGVLTHAGRKQAEELGRYFRNNMYPGEGTGLLRLHSTYRHDLKIYSSDEGRVQMSAAAFAKGLLDLEGQLTPILVSLVSKDSSMLDGLENVSIEMEKAKTRLNEIITSGARTIPSNGTSECPWMVDGAGLPSNASELLPKLVTLTKKVTEQVRVLAKHEDENLAETSPYDVILPYDQAKALGKTNIDIDRIAAGLPCGSEGFLLMFARWKKLERDLYNERKDRFDITQIPDVYDSCKYDLLHNAHLNLEDLDELFKVAQLLADGVIPNEYGINPKQKLKIGSKIARRLLGKILIDLRNTREEALHVAVVKGNQDNCSNSTKTAKANKVFPPNISIKTDDIRRSNTTSEMSIDQDDDDDKETKYRLDPKYANVMTPERHVRTRLYFTSESHIHSLMNVIRYCNLDESLQGEAGLVCQSALESLYKTKELDYMSHIVIRMFENTEVALEEPRRFRIELTFSHGADSSPLESNDGKVASLNQEHTLPIMGPERLQDVASYLTLEKMEKMIRPFAMPAEDFPPPSTPAGFSGYFLRSALVLERLVNLWPFHKNAHTNGK</sequence>
<feature type="domain" description="VIP1 N-terminal" evidence="12">
    <location>
        <begin position="13"/>
        <end position="102"/>
    </location>
</feature>
<accession>A0A5J5RUM8</accession>
<dbReference type="GO" id="GO:0032958">
    <property type="term" value="P:inositol phosphate biosynthetic process"/>
    <property type="evidence" value="ECO:0007669"/>
    <property type="project" value="TreeGrafter"/>
</dbReference>
<evidence type="ECO:0000256" key="2">
    <source>
        <dbReference type="ARBA" id="ARBA00005609"/>
    </source>
</evidence>
<keyword evidence="5 10" id="KW-0547">Nucleotide-binding</keyword>
<dbReference type="GO" id="GO:0005829">
    <property type="term" value="C:cytosol"/>
    <property type="evidence" value="ECO:0007669"/>
    <property type="project" value="UniProtKB-SubCell"/>
</dbReference>
<protein>
    <recommendedName>
        <fullName evidence="10">Inositol hexakisphosphate and diphosphoinositol-pentakisphosphate kinase</fullName>
        <ecNumber evidence="10">2.7.4.24</ecNumber>
    </recommendedName>
</protein>
<dbReference type="EC" id="2.7.4.24" evidence="10"/>
<evidence type="ECO:0000256" key="6">
    <source>
        <dbReference type="ARBA" id="ARBA00022777"/>
    </source>
</evidence>
<dbReference type="InterPro" id="IPR040557">
    <property type="entry name" value="VIP1_N"/>
</dbReference>
<evidence type="ECO:0000313" key="14">
    <source>
        <dbReference type="Proteomes" id="UP000327439"/>
    </source>
</evidence>
<dbReference type="EMBL" id="CM018218">
    <property type="protein sequence ID" value="KAB2034004.1"/>
    <property type="molecule type" value="Genomic_DNA"/>
</dbReference>
<dbReference type="InterPro" id="IPR033379">
    <property type="entry name" value="Acid_Pase_AS"/>
</dbReference>
<proteinExistence type="inferred from homology"/>
<dbReference type="AlphaFoldDB" id="A0A5J5RUM8"/>
<organism evidence="13 14">
    <name type="scientific">Gossypium barbadense</name>
    <name type="common">Sea Island cotton</name>
    <name type="synonym">Hibiscus barbadensis</name>
    <dbReference type="NCBI Taxonomy" id="3634"/>
    <lineage>
        <taxon>Eukaryota</taxon>
        <taxon>Viridiplantae</taxon>
        <taxon>Streptophyta</taxon>
        <taxon>Embryophyta</taxon>
        <taxon>Tracheophyta</taxon>
        <taxon>Spermatophyta</taxon>
        <taxon>Magnoliopsida</taxon>
        <taxon>eudicotyledons</taxon>
        <taxon>Gunneridae</taxon>
        <taxon>Pentapetalae</taxon>
        <taxon>rosids</taxon>
        <taxon>malvids</taxon>
        <taxon>Malvales</taxon>
        <taxon>Malvaceae</taxon>
        <taxon>Malvoideae</taxon>
        <taxon>Gossypium</taxon>
    </lineage>
</organism>
<dbReference type="PANTHER" id="PTHR12750:SF9">
    <property type="entry name" value="INOSITOL HEXAKISPHOSPHATE AND DIPHOSPHOINOSITOL-PENTAKISPHOSPHATE KINASE"/>
    <property type="match status" value="1"/>
</dbReference>
<dbReference type="Gene3D" id="3.40.50.1240">
    <property type="entry name" value="Phosphoglycerate mutase-like"/>
    <property type="match status" value="1"/>
</dbReference>
<evidence type="ECO:0000256" key="9">
    <source>
        <dbReference type="ARBA" id="ARBA00034629"/>
    </source>
</evidence>